<dbReference type="AlphaFoldDB" id="A0A4R2F3A1"/>
<dbReference type="EMBL" id="SLWF01000038">
    <property type="protein sequence ID" value="TCN78517.1"/>
    <property type="molecule type" value="Genomic_DNA"/>
</dbReference>
<evidence type="ECO:0000313" key="1">
    <source>
        <dbReference type="EMBL" id="TCN75898.1"/>
    </source>
</evidence>
<reference evidence="2 3" key="1">
    <citation type="submission" date="2019-03" db="EMBL/GenBank/DDBJ databases">
        <title>Freshwater and sediment microbial communities from various areas in North America, analyzing microbe dynamics in response to fracking.</title>
        <authorList>
            <person name="Lamendella R."/>
        </authorList>
    </citation>
    <scope>NUCLEOTIDE SEQUENCE [LARGE SCALE GENOMIC DNA]</scope>
    <source>
        <strain evidence="2 3">74A</strain>
    </source>
</reference>
<gene>
    <name evidence="2" type="ORF">EDC91_1381</name>
    <name evidence="1" type="ORF">EDC91_1645</name>
</gene>
<accession>A0A4R2F3A1</accession>
<protein>
    <recommendedName>
        <fullName evidence="4">Integrase-like protein</fullName>
    </recommendedName>
</protein>
<proteinExistence type="predicted"/>
<evidence type="ECO:0000313" key="2">
    <source>
        <dbReference type="EMBL" id="TCN78517.1"/>
    </source>
</evidence>
<keyword evidence="3" id="KW-1185">Reference proteome</keyword>
<evidence type="ECO:0000313" key="3">
    <source>
        <dbReference type="Proteomes" id="UP000294832"/>
    </source>
</evidence>
<sequence>QHSSNDGLSPLEYERQYFNEAKSRLVK</sequence>
<evidence type="ECO:0008006" key="4">
    <source>
        <dbReference type="Google" id="ProtNLM"/>
    </source>
</evidence>
<dbReference type="EMBL" id="SLWF01000064">
    <property type="protein sequence ID" value="TCN75898.1"/>
    <property type="molecule type" value="Genomic_DNA"/>
</dbReference>
<comment type="caution">
    <text evidence="2">The sequence shown here is derived from an EMBL/GenBank/DDBJ whole genome shotgun (WGS) entry which is preliminary data.</text>
</comment>
<name>A0A4R2F3A1_9GAMM</name>
<dbReference type="Proteomes" id="UP000294832">
    <property type="component" value="Unassembled WGS sequence"/>
</dbReference>
<feature type="non-terminal residue" evidence="2">
    <location>
        <position position="1"/>
    </location>
</feature>
<organism evidence="2 3">
    <name type="scientific">Shewanella fodinae</name>
    <dbReference type="NCBI Taxonomy" id="552357"/>
    <lineage>
        <taxon>Bacteria</taxon>
        <taxon>Pseudomonadati</taxon>
        <taxon>Pseudomonadota</taxon>
        <taxon>Gammaproteobacteria</taxon>
        <taxon>Alteromonadales</taxon>
        <taxon>Shewanellaceae</taxon>
        <taxon>Shewanella</taxon>
    </lineage>
</organism>